<dbReference type="OrthoDB" id="10683611at2759"/>
<dbReference type="InterPro" id="IPR036864">
    <property type="entry name" value="Zn2-C6_fun-type_DNA-bd_sf"/>
</dbReference>
<reference evidence="3 4" key="1">
    <citation type="journal article" date="2013" name="PLoS Genet.">
        <title>Genomic mechanisms accounting for the adaptation to parasitism in nematode-trapping fungi.</title>
        <authorList>
            <person name="Meerupati T."/>
            <person name="Andersson K.M."/>
            <person name="Friman E."/>
            <person name="Kumar D."/>
            <person name="Tunlid A."/>
            <person name="Ahren D."/>
        </authorList>
    </citation>
    <scope>NUCLEOTIDE SEQUENCE [LARGE SCALE GENOMIC DNA]</scope>
    <source>
        <strain evidence="3 4">CBS 200.50</strain>
    </source>
</reference>
<organism evidence="3 4">
    <name type="scientific">Dactylellina haptotyla (strain CBS 200.50)</name>
    <name type="common">Nematode-trapping fungus</name>
    <name type="synonym">Monacrosporium haptotylum</name>
    <dbReference type="NCBI Taxonomy" id="1284197"/>
    <lineage>
        <taxon>Eukaryota</taxon>
        <taxon>Fungi</taxon>
        <taxon>Dikarya</taxon>
        <taxon>Ascomycota</taxon>
        <taxon>Pezizomycotina</taxon>
        <taxon>Orbiliomycetes</taxon>
        <taxon>Orbiliales</taxon>
        <taxon>Orbiliaceae</taxon>
        <taxon>Dactylellina</taxon>
    </lineage>
</organism>
<keyword evidence="4" id="KW-1185">Reference proteome</keyword>
<dbReference type="EMBL" id="AQGS01001000">
    <property type="protein sequence ID" value="EPS35939.1"/>
    <property type="molecule type" value="Genomic_DNA"/>
</dbReference>
<dbReference type="HOGENOM" id="CLU_393305_0_0_1"/>
<evidence type="ECO:0008006" key="5">
    <source>
        <dbReference type="Google" id="ProtNLM"/>
    </source>
</evidence>
<sequence>MPNTPVKRCEGCRKAKKKCEIDSLAAIRCLRCIAMNKDCDLLFYQESIVPKPQKPLMAAPARGAKDILAEIDCLLFLQAGLKEASLPSEDTISSIGELPSLAEIADVDPESLGYMREAARWASGLLVAALEAASLELTNNYNLFQELGQSSYVRAIGTLLETQEQYLSEKIVQLHLPIQQHTKPGRKDSVPNLLFKELKTLATLSRPASSQSTPEQDSHPGTAFASGGLNDYLTAHNILRAVISRYGLEMNQFLRSKDRQLGGILRTNQYFERISPLMAIVAKVSKNNPVVISQLCGLPAGLNILGMTNLIGDCFHHMVAECGIQLDSTSATHGRCVEDFTACKNIYGLRPLHFAIMNHQNHLIERYLKASLASRGNQYDALVAIWPFVDRFQDGLDIVIDRSRQCSLWRVNPLMLAILCRNEGAAEYFFAIPFADNSFHGCIQPARYLDFNGNHAGEYCSLKFHLTKLVPAHIALLTAQHDLLRYLMESPGPGSELDIDDVTCLFWMALTCRDKEAMSYFIRLNLSERTIRKQIKILQSCNLLELLRAYFLRGRFTNEQDYLEWCFSLRNQKDQFGSRYLLFPNELELSYSTELKLEDLVDLEQTQNYTSYTTPEEKSLEILLIRGLDFCPTADEIRLATSDEPSHQPILSGPKSILSKKSKTSKTSSSLITIIGDGGLEILFTKRKPKITDTKLLELEH</sequence>
<name>S7ZZS0_DACHA</name>
<dbReference type="CDD" id="cd00067">
    <property type="entry name" value="GAL4"/>
    <property type="match status" value="1"/>
</dbReference>
<dbReference type="Proteomes" id="UP000015100">
    <property type="component" value="Unassembled WGS sequence"/>
</dbReference>
<dbReference type="AlphaFoldDB" id="S7ZZS0"/>
<evidence type="ECO:0000256" key="1">
    <source>
        <dbReference type="ARBA" id="ARBA00023242"/>
    </source>
</evidence>
<reference evidence="4" key="2">
    <citation type="submission" date="2013-04" db="EMBL/GenBank/DDBJ databases">
        <title>Genomic mechanisms accounting for the adaptation to parasitism in nematode-trapping fungi.</title>
        <authorList>
            <person name="Ahren D.G."/>
        </authorList>
    </citation>
    <scope>NUCLEOTIDE SEQUENCE [LARGE SCALE GENOMIC DNA]</scope>
    <source>
        <strain evidence="4">CBS 200.50</strain>
    </source>
</reference>
<evidence type="ECO:0000256" key="2">
    <source>
        <dbReference type="SAM" id="MobiDB-lite"/>
    </source>
</evidence>
<accession>S7ZZS0</accession>
<dbReference type="InterPro" id="IPR001138">
    <property type="entry name" value="Zn2Cys6_DnaBD"/>
</dbReference>
<proteinExistence type="predicted"/>
<gene>
    <name evidence="3" type="ORF">H072_10618</name>
</gene>
<comment type="caution">
    <text evidence="3">The sequence shown here is derived from an EMBL/GenBank/DDBJ whole genome shotgun (WGS) entry which is preliminary data.</text>
</comment>
<protein>
    <recommendedName>
        <fullName evidence="5">Zn(2)-C6 fungal-type domain-containing protein</fullName>
    </recommendedName>
</protein>
<dbReference type="GO" id="GO:0008270">
    <property type="term" value="F:zinc ion binding"/>
    <property type="evidence" value="ECO:0007669"/>
    <property type="project" value="InterPro"/>
</dbReference>
<evidence type="ECO:0000313" key="3">
    <source>
        <dbReference type="EMBL" id="EPS35939.1"/>
    </source>
</evidence>
<feature type="region of interest" description="Disordered" evidence="2">
    <location>
        <begin position="643"/>
        <end position="662"/>
    </location>
</feature>
<evidence type="ECO:0000313" key="4">
    <source>
        <dbReference type="Proteomes" id="UP000015100"/>
    </source>
</evidence>
<keyword evidence="1" id="KW-0539">Nucleus</keyword>
<dbReference type="GO" id="GO:0000981">
    <property type="term" value="F:DNA-binding transcription factor activity, RNA polymerase II-specific"/>
    <property type="evidence" value="ECO:0007669"/>
    <property type="project" value="InterPro"/>
</dbReference>
<dbReference type="SUPFAM" id="SSF57701">
    <property type="entry name" value="Zn2/Cys6 DNA-binding domain"/>
    <property type="match status" value="1"/>
</dbReference>